<proteinExistence type="predicted"/>
<sequence>MKTKTQLKSMMKNGFLDDVYKECRRYGEIKSNFDFEYTYTVNFKTNERKTDLVTEIQIEYKDLLWTFELVKGLCTSAGYKNI</sequence>
<protein>
    <submittedName>
        <fullName evidence="1">Uncharacterized protein</fullName>
    </submittedName>
</protein>
<dbReference type="Proteomes" id="UP000225734">
    <property type="component" value="Segment"/>
</dbReference>
<organism evidence="1 2">
    <name type="scientific">Shigella phage Sf18</name>
    <dbReference type="NCBI Taxonomy" id="2024319"/>
    <lineage>
        <taxon>Viruses</taxon>
        <taxon>Duplodnaviria</taxon>
        <taxon>Heunggongvirae</taxon>
        <taxon>Uroviricota</taxon>
        <taxon>Caudoviricetes</taxon>
        <taxon>Andersonviridae</taxon>
        <taxon>Ounavirinae</taxon>
        <taxon>Mooglevirus</taxon>
        <taxon>Mooglevirus Sf17</taxon>
    </lineage>
</organism>
<reference evidence="1 2" key="1">
    <citation type="submission" date="2017-05" db="EMBL/GenBank/DDBJ databases">
        <title>The isolation and characterization of 16 novel Shigella-infecting phages from the environment.</title>
        <authorList>
            <person name="Doore S.M."/>
            <person name="Schrad J.R."/>
            <person name="Dover J.A."/>
            <person name="Parent K.N."/>
        </authorList>
    </citation>
    <scope>NUCLEOTIDE SEQUENCE [LARGE SCALE GENOMIC DNA]</scope>
</reference>
<gene>
    <name evidence="1" type="ORF">Sf18_gp80</name>
</gene>
<name>A0A291AZD1_9CAUD</name>
<dbReference type="EMBL" id="MF158044">
    <property type="protein sequence ID" value="ATE86354.1"/>
    <property type="molecule type" value="Genomic_DNA"/>
</dbReference>
<evidence type="ECO:0000313" key="2">
    <source>
        <dbReference type="Proteomes" id="UP000225734"/>
    </source>
</evidence>
<evidence type="ECO:0000313" key="1">
    <source>
        <dbReference type="EMBL" id="ATE86354.1"/>
    </source>
</evidence>
<accession>A0A291AZD1</accession>